<proteinExistence type="predicted"/>
<dbReference type="NCBIfam" id="TIGR02595">
    <property type="entry name" value="PEP_CTERM"/>
    <property type="match status" value="1"/>
</dbReference>
<keyword evidence="1" id="KW-0732">Signal</keyword>
<gene>
    <name evidence="3" type="ORF">PITCH_A840008</name>
</gene>
<feature type="chain" id="PRO_5019445336" description="Ice-binding protein C-terminal domain-containing protein" evidence="1">
    <location>
        <begin position="19"/>
        <end position="174"/>
    </location>
</feature>
<sequence>MRKIRVLLILIGICLALATTCKADMLVIDIDPPDSDTNPQWVTPSSVSEEESWLEGLLGGVNVFYLGKDSSPGDYNDGFWDKDVEGDDLMPAVDWVYAILKYGVGKPDVTNPDHWAIIDNDDDNLVDFAGLGLGVDSLSHITYFGPSPVPEPATMMLLGTGLVGLGWFGRRRKA</sequence>
<evidence type="ECO:0000313" key="3">
    <source>
        <dbReference type="EMBL" id="SPD76122.1"/>
    </source>
</evidence>
<dbReference type="AlphaFoldDB" id="A0A445N325"/>
<organism evidence="3">
    <name type="scientific">uncultured Desulfobacterium sp</name>
    <dbReference type="NCBI Taxonomy" id="201089"/>
    <lineage>
        <taxon>Bacteria</taxon>
        <taxon>Pseudomonadati</taxon>
        <taxon>Thermodesulfobacteriota</taxon>
        <taxon>Desulfobacteria</taxon>
        <taxon>Desulfobacterales</taxon>
        <taxon>Desulfobacteriaceae</taxon>
        <taxon>Desulfobacterium</taxon>
        <taxon>environmental samples</taxon>
    </lineage>
</organism>
<protein>
    <recommendedName>
        <fullName evidence="2">Ice-binding protein C-terminal domain-containing protein</fullName>
    </recommendedName>
</protein>
<name>A0A445N325_9BACT</name>
<evidence type="ECO:0000256" key="1">
    <source>
        <dbReference type="SAM" id="SignalP"/>
    </source>
</evidence>
<accession>A0A445N325</accession>
<feature type="signal peptide" evidence="1">
    <location>
        <begin position="1"/>
        <end position="18"/>
    </location>
</feature>
<feature type="domain" description="Ice-binding protein C-terminal" evidence="2">
    <location>
        <begin position="148"/>
        <end position="171"/>
    </location>
</feature>
<reference evidence="3" key="1">
    <citation type="submission" date="2018-01" db="EMBL/GenBank/DDBJ databases">
        <authorList>
            <person name="Regsiter A."/>
            <person name="William W."/>
        </authorList>
    </citation>
    <scope>NUCLEOTIDE SEQUENCE</scope>
    <source>
        <strain evidence="3">TRIP AH-1</strain>
    </source>
</reference>
<dbReference type="Pfam" id="PF07589">
    <property type="entry name" value="PEP-CTERM"/>
    <property type="match status" value="1"/>
</dbReference>
<dbReference type="EMBL" id="OJIN01000230">
    <property type="protein sequence ID" value="SPD76122.1"/>
    <property type="molecule type" value="Genomic_DNA"/>
</dbReference>
<dbReference type="InterPro" id="IPR013424">
    <property type="entry name" value="Ice-binding_C"/>
</dbReference>
<evidence type="ECO:0000259" key="2">
    <source>
        <dbReference type="Pfam" id="PF07589"/>
    </source>
</evidence>